<evidence type="ECO:0000313" key="2">
    <source>
        <dbReference type="WBParaSite" id="nRc.2.0.1.t19210-RA"/>
    </source>
</evidence>
<sequence length="96" mass="10685">MAGYQLCGAGVNAYGQFVCKVEDGMDIRMRKEVGTDNTLIIAVIIQDDAFDHMFAEIGFHALTYKMKMGEKNKMINSHALGREKKVAWREAASGKI</sequence>
<evidence type="ECO:0000313" key="1">
    <source>
        <dbReference type="Proteomes" id="UP000887565"/>
    </source>
</evidence>
<dbReference type="Proteomes" id="UP000887565">
    <property type="component" value="Unplaced"/>
</dbReference>
<name>A0A915IYL8_ROMCU</name>
<keyword evidence="1" id="KW-1185">Reference proteome</keyword>
<dbReference type="WBParaSite" id="nRc.2.0.1.t19210-RA">
    <property type="protein sequence ID" value="nRc.2.0.1.t19210-RA"/>
    <property type="gene ID" value="nRc.2.0.1.g19210"/>
</dbReference>
<protein>
    <submittedName>
        <fullName evidence="2">Uncharacterized protein</fullName>
    </submittedName>
</protein>
<dbReference type="AlphaFoldDB" id="A0A915IYL8"/>
<accession>A0A915IYL8</accession>
<proteinExistence type="predicted"/>
<organism evidence="1 2">
    <name type="scientific">Romanomermis culicivorax</name>
    <name type="common">Nematode worm</name>
    <dbReference type="NCBI Taxonomy" id="13658"/>
    <lineage>
        <taxon>Eukaryota</taxon>
        <taxon>Metazoa</taxon>
        <taxon>Ecdysozoa</taxon>
        <taxon>Nematoda</taxon>
        <taxon>Enoplea</taxon>
        <taxon>Dorylaimia</taxon>
        <taxon>Mermithida</taxon>
        <taxon>Mermithoidea</taxon>
        <taxon>Mermithidae</taxon>
        <taxon>Romanomermis</taxon>
    </lineage>
</organism>
<reference evidence="2" key="1">
    <citation type="submission" date="2022-11" db="UniProtKB">
        <authorList>
            <consortium name="WormBaseParasite"/>
        </authorList>
    </citation>
    <scope>IDENTIFICATION</scope>
</reference>